<proteinExistence type="predicted"/>
<dbReference type="KEGG" id="cep:Cri9333_0294"/>
<feature type="chain" id="PRO_5003937218" description="Lipoprotein" evidence="1">
    <location>
        <begin position="22"/>
        <end position="148"/>
    </location>
</feature>
<keyword evidence="1" id="KW-0732">Signal</keyword>
<accession>K9VVS2</accession>
<evidence type="ECO:0000313" key="2">
    <source>
        <dbReference type="EMBL" id="AFZ11280.1"/>
    </source>
</evidence>
<reference evidence="2 3" key="1">
    <citation type="submission" date="2012-06" db="EMBL/GenBank/DDBJ databases">
        <title>Finished chromosome of genome of Crinalium epipsammum PCC 9333.</title>
        <authorList>
            <consortium name="US DOE Joint Genome Institute"/>
            <person name="Gugger M."/>
            <person name="Coursin T."/>
            <person name="Rippka R."/>
            <person name="Tandeau De Marsac N."/>
            <person name="Huntemann M."/>
            <person name="Wei C.-L."/>
            <person name="Han J."/>
            <person name="Detter J.C."/>
            <person name="Han C."/>
            <person name="Tapia R."/>
            <person name="Davenport K."/>
            <person name="Daligault H."/>
            <person name="Erkkila T."/>
            <person name="Gu W."/>
            <person name="Munk A.C.C."/>
            <person name="Teshima H."/>
            <person name="Xu Y."/>
            <person name="Chain P."/>
            <person name="Chen A."/>
            <person name="Krypides N."/>
            <person name="Mavromatis K."/>
            <person name="Markowitz V."/>
            <person name="Szeto E."/>
            <person name="Ivanova N."/>
            <person name="Mikhailova N."/>
            <person name="Ovchinnikova G."/>
            <person name="Pagani I."/>
            <person name="Pati A."/>
            <person name="Goodwin L."/>
            <person name="Peters L."/>
            <person name="Pitluck S."/>
            <person name="Woyke T."/>
            <person name="Kerfeld C."/>
        </authorList>
    </citation>
    <scope>NUCLEOTIDE SEQUENCE [LARGE SCALE GENOMIC DNA]</scope>
    <source>
        <strain evidence="2 3">PCC 9333</strain>
    </source>
</reference>
<sequence>MNKLRLVFLSILILLSGCFPAVRTTTEGKITFNNSSPEPLSTQVFNNDLGTGKTDNRIVVELTVDKSLLWSGDQFRTVIISGSNANCFARDYIRGKLTSELRGYCNFSSGSFEEVVNGKKIAQTIKVDFDPTVKEGEKERANREILAR</sequence>
<organism evidence="2 3">
    <name type="scientific">Crinalium epipsammum PCC 9333</name>
    <dbReference type="NCBI Taxonomy" id="1173022"/>
    <lineage>
        <taxon>Bacteria</taxon>
        <taxon>Bacillati</taxon>
        <taxon>Cyanobacteriota</taxon>
        <taxon>Cyanophyceae</taxon>
        <taxon>Gomontiellales</taxon>
        <taxon>Gomontiellaceae</taxon>
        <taxon>Crinalium</taxon>
    </lineage>
</organism>
<evidence type="ECO:0000256" key="1">
    <source>
        <dbReference type="SAM" id="SignalP"/>
    </source>
</evidence>
<protein>
    <recommendedName>
        <fullName evidence="4">Lipoprotein</fullName>
    </recommendedName>
</protein>
<evidence type="ECO:0000313" key="3">
    <source>
        <dbReference type="Proteomes" id="UP000010472"/>
    </source>
</evidence>
<dbReference type="RefSeq" id="WP_015201422.1">
    <property type="nucleotide sequence ID" value="NC_019753.1"/>
</dbReference>
<dbReference type="HOGENOM" id="CLU_1755795_0_0_3"/>
<name>K9VVS2_9CYAN</name>
<keyword evidence="3" id="KW-1185">Reference proteome</keyword>
<dbReference type="AlphaFoldDB" id="K9VVS2"/>
<feature type="signal peptide" evidence="1">
    <location>
        <begin position="1"/>
        <end position="21"/>
    </location>
</feature>
<dbReference type="EMBL" id="CP003620">
    <property type="protein sequence ID" value="AFZ11280.1"/>
    <property type="molecule type" value="Genomic_DNA"/>
</dbReference>
<gene>
    <name evidence="2" type="ORF">Cri9333_0294</name>
</gene>
<dbReference type="Proteomes" id="UP000010472">
    <property type="component" value="Chromosome"/>
</dbReference>
<dbReference type="PROSITE" id="PS51257">
    <property type="entry name" value="PROKAR_LIPOPROTEIN"/>
    <property type="match status" value="1"/>
</dbReference>
<evidence type="ECO:0008006" key="4">
    <source>
        <dbReference type="Google" id="ProtNLM"/>
    </source>
</evidence>